<comment type="caution">
    <text evidence="3">The sequence shown here is derived from an EMBL/GenBank/DDBJ whole genome shotgun (WGS) entry which is preliminary data.</text>
</comment>
<dbReference type="RefSeq" id="WP_163968015.1">
    <property type="nucleotide sequence ID" value="NZ_JAAIVB010000078.1"/>
</dbReference>
<keyword evidence="4" id="KW-1185">Reference proteome</keyword>
<dbReference type="EMBL" id="JAAIVB010000078">
    <property type="protein sequence ID" value="NEX64096.1"/>
    <property type="molecule type" value="Genomic_DNA"/>
</dbReference>
<evidence type="ECO:0000259" key="2">
    <source>
        <dbReference type="Pfam" id="PF07670"/>
    </source>
</evidence>
<accession>A0A6B3SXZ6</accession>
<evidence type="ECO:0000313" key="4">
    <source>
        <dbReference type="Proteomes" id="UP000482155"/>
    </source>
</evidence>
<feature type="transmembrane region" description="Helical" evidence="1">
    <location>
        <begin position="278"/>
        <end position="296"/>
    </location>
</feature>
<dbReference type="PIRSF" id="PIRSF036542">
    <property type="entry name" value="SpmA_SpmB"/>
    <property type="match status" value="1"/>
</dbReference>
<dbReference type="InterPro" id="IPR011415">
    <property type="entry name" value="SpmA_SpmB"/>
</dbReference>
<dbReference type="AlphaFoldDB" id="A0A6B3SXZ6"/>
<dbReference type="InterPro" id="IPR011642">
    <property type="entry name" value="Gate_dom"/>
</dbReference>
<feature type="transmembrane region" description="Helical" evidence="1">
    <location>
        <begin position="172"/>
        <end position="193"/>
    </location>
</feature>
<feature type="transmembrane region" description="Helical" evidence="1">
    <location>
        <begin position="386"/>
        <end position="408"/>
    </location>
</feature>
<gene>
    <name evidence="3" type="ORF">G3574_23685</name>
</gene>
<feature type="domain" description="Nucleoside transporter/FeoB GTPase Gate" evidence="2">
    <location>
        <begin position="276"/>
        <end position="379"/>
    </location>
</feature>
<keyword evidence="1" id="KW-0812">Transmembrane</keyword>
<dbReference type="GO" id="GO:0005886">
    <property type="term" value="C:plasma membrane"/>
    <property type="evidence" value="ECO:0007669"/>
    <property type="project" value="TreeGrafter"/>
</dbReference>
<dbReference type="PANTHER" id="PTHR35793">
    <property type="entry name" value="INNER MEMBRANE PROTEIN YJIG"/>
    <property type="match status" value="1"/>
</dbReference>
<keyword evidence="1" id="KW-1133">Transmembrane helix</keyword>
<feature type="transmembrane region" description="Helical" evidence="1">
    <location>
        <begin position="140"/>
        <end position="160"/>
    </location>
</feature>
<dbReference type="InterPro" id="IPR052549">
    <property type="entry name" value="SpmB"/>
</dbReference>
<evidence type="ECO:0000256" key="1">
    <source>
        <dbReference type="SAM" id="Phobius"/>
    </source>
</evidence>
<protein>
    <submittedName>
        <fullName evidence="3">Spore maturation protein</fullName>
    </submittedName>
</protein>
<organism evidence="3 4">
    <name type="scientific">Noviherbaspirillum galbum</name>
    <dbReference type="NCBI Taxonomy" id="2709383"/>
    <lineage>
        <taxon>Bacteria</taxon>
        <taxon>Pseudomonadati</taxon>
        <taxon>Pseudomonadota</taxon>
        <taxon>Betaproteobacteria</taxon>
        <taxon>Burkholderiales</taxon>
        <taxon>Oxalobacteraceae</taxon>
        <taxon>Noviherbaspirillum</taxon>
    </lineage>
</organism>
<dbReference type="Proteomes" id="UP000482155">
    <property type="component" value="Unassembled WGS sequence"/>
</dbReference>
<proteinExistence type="predicted"/>
<feature type="transmembrane region" description="Helical" evidence="1">
    <location>
        <begin position="205"/>
        <end position="230"/>
    </location>
</feature>
<name>A0A6B3SXZ6_9BURK</name>
<dbReference type="Pfam" id="PF07670">
    <property type="entry name" value="Gate"/>
    <property type="match status" value="2"/>
</dbReference>
<dbReference type="PANTHER" id="PTHR35793:SF2">
    <property type="entry name" value="INNER MEMBRANE PROTEIN YJIG"/>
    <property type="match status" value="1"/>
</dbReference>
<evidence type="ECO:0000313" key="3">
    <source>
        <dbReference type="EMBL" id="NEX64096.1"/>
    </source>
</evidence>
<feature type="transmembrane region" description="Helical" evidence="1">
    <location>
        <begin position="351"/>
        <end position="374"/>
    </location>
</feature>
<sequence>MLNSLWLGFFVVAGISGFWRWLALRDAAVFGAMVDSLFGMAKLSVEVMVLLFGTLTLWLGILRIAERAGMVELLARGLGPLFRRLMPEVPAGHPALGLITLNFTANALGLDNAATPIGLKAMRALQDINSDPRTASNAQILFLVMNASSLTLLPVSIFMYRAQQGAVDPTLIFLPVLLATTCSTLAGFISVAVAQRIRLWDPVVLAWLGGAGLALGAFIFLLASLSHAALNAFSSLLGNLVLFSLILAFILVGAWRRVPVYEAFVEGAKEGFDVARNLLPYLVAMLCAVGVLRASGALDAVLDLLRHAIDVLGWDPRFVDALPTALVKPFSGSAARALLIDTMKSHGVDSFPALIAATVQGSTETTFYVLAVYFGAVGIQRARHAVACALLADLAGVLASIGVCYWFFG</sequence>
<feature type="domain" description="Nucleoside transporter/FeoB GTPase Gate" evidence="2">
    <location>
        <begin position="51"/>
        <end position="158"/>
    </location>
</feature>
<feature type="transmembrane region" description="Helical" evidence="1">
    <location>
        <begin position="236"/>
        <end position="258"/>
    </location>
</feature>
<reference evidence="3 4" key="1">
    <citation type="submission" date="2020-02" db="EMBL/GenBank/DDBJ databases">
        <authorList>
            <person name="Kim M.K."/>
        </authorList>
    </citation>
    <scope>NUCLEOTIDE SEQUENCE [LARGE SCALE GENOMIC DNA]</scope>
    <source>
        <strain evidence="3 4">17J57-3</strain>
    </source>
</reference>
<keyword evidence="1" id="KW-0472">Membrane</keyword>
<feature type="transmembrane region" description="Helical" evidence="1">
    <location>
        <begin position="5"/>
        <end position="23"/>
    </location>
</feature>
<feature type="transmembrane region" description="Helical" evidence="1">
    <location>
        <begin position="43"/>
        <end position="62"/>
    </location>
</feature>